<accession>S4PS31</accession>
<reference evidence="1" key="1">
    <citation type="journal article" date="2013" name="BMC Genomics">
        <title>Unscrambling butterfly oogenesis.</title>
        <authorList>
            <person name="Carter J.M."/>
            <person name="Baker S.C."/>
            <person name="Pink R."/>
            <person name="Carter D.R."/>
            <person name="Collins A."/>
            <person name="Tomlin J."/>
            <person name="Gibbs M."/>
            <person name="Breuker C.J."/>
        </authorList>
    </citation>
    <scope>NUCLEOTIDE SEQUENCE</scope>
    <source>
        <tissue evidence="1">Ovary</tissue>
    </source>
</reference>
<dbReference type="AlphaFoldDB" id="S4PS31"/>
<protein>
    <submittedName>
        <fullName evidence="1">Uncharacterized protein</fullName>
    </submittedName>
</protein>
<organism evidence="1">
    <name type="scientific">Pararge aegeria</name>
    <name type="common">speckled wood butterfly</name>
    <dbReference type="NCBI Taxonomy" id="116150"/>
    <lineage>
        <taxon>Eukaryota</taxon>
        <taxon>Metazoa</taxon>
        <taxon>Ecdysozoa</taxon>
        <taxon>Arthropoda</taxon>
        <taxon>Hexapoda</taxon>
        <taxon>Insecta</taxon>
        <taxon>Pterygota</taxon>
        <taxon>Neoptera</taxon>
        <taxon>Endopterygota</taxon>
        <taxon>Lepidoptera</taxon>
        <taxon>Glossata</taxon>
        <taxon>Ditrysia</taxon>
        <taxon>Papilionoidea</taxon>
        <taxon>Nymphalidae</taxon>
        <taxon>Satyrinae</taxon>
        <taxon>Satyrini</taxon>
        <taxon>Parargina</taxon>
        <taxon>Pararge</taxon>
    </lineage>
</organism>
<evidence type="ECO:0000313" key="1">
    <source>
        <dbReference type="EMBL" id="JAA92275.1"/>
    </source>
</evidence>
<reference evidence="1" key="2">
    <citation type="submission" date="2013-05" db="EMBL/GenBank/DDBJ databases">
        <authorList>
            <person name="Carter J.-M."/>
            <person name="Baker S.C."/>
            <person name="Pink R."/>
            <person name="Carter D.R.F."/>
            <person name="Collins A."/>
            <person name="Tomlin J."/>
            <person name="Gibbs M."/>
            <person name="Breuker C.J."/>
        </authorList>
    </citation>
    <scope>NUCLEOTIDE SEQUENCE</scope>
    <source>
        <tissue evidence="1">Ovary</tissue>
    </source>
</reference>
<dbReference type="EMBL" id="GAIX01000285">
    <property type="protein sequence ID" value="JAA92275.1"/>
    <property type="molecule type" value="Transcribed_RNA"/>
</dbReference>
<sequence>MRMGGRGPGGASYILYTEARAGTVHAALLDDRKINSYSNIIQINDYFLTNYYIYYGIALLQYDPLTFF</sequence>
<proteinExistence type="predicted"/>
<name>S4PS31_9NEOP</name>